<gene>
    <name evidence="1" type="ORF">AB2Z07_11690</name>
</gene>
<accession>A0ABV4JTV9</accession>
<sequence>MNAGTETPIDLVVEVMGAAAAVNESRILTASPGLQYILLQISQKLETVAEELADREMQIVATHN</sequence>
<reference evidence="1 2" key="1">
    <citation type="submission" date="2024-07" db="EMBL/GenBank/DDBJ databases">
        <title>Active virus-host system and metabolic interactions in a Lokiarchaeon culture.</title>
        <authorList>
            <person name="Ponce Toledo R.I."/>
            <person name="Rodrigues Oliveira T."/>
            <person name="Schleper C."/>
        </authorList>
    </citation>
    <scope>NUCLEOTIDE SEQUENCE [LARGE SCALE GENOMIC DNA]</scope>
    <source>
        <strain evidence="1 2">B35</strain>
    </source>
</reference>
<keyword evidence="2" id="KW-1185">Reference proteome</keyword>
<organism evidence="1 2">
    <name type="scientific">Halodesulfovibrio aestuarii</name>
    <dbReference type="NCBI Taxonomy" id="126333"/>
    <lineage>
        <taxon>Bacteria</taxon>
        <taxon>Pseudomonadati</taxon>
        <taxon>Thermodesulfobacteriota</taxon>
        <taxon>Desulfovibrionia</taxon>
        <taxon>Desulfovibrionales</taxon>
        <taxon>Desulfovibrionaceae</taxon>
        <taxon>Halodesulfovibrio</taxon>
    </lineage>
</organism>
<evidence type="ECO:0000313" key="2">
    <source>
        <dbReference type="Proteomes" id="UP001568358"/>
    </source>
</evidence>
<dbReference type="Proteomes" id="UP001568358">
    <property type="component" value="Unassembled WGS sequence"/>
</dbReference>
<dbReference type="EMBL" id="JBFSOO010000008">
    <property type="protein sequence ID" value="MEZ6854181.1"/>
    <property type="molecule type" value="Genomic_DNA"/>
</dbReference>
<name>A0ABV4JTV9_9BACT</name>
<proteinExistence type="predicted"/>
<comment type="caution">
    <text evidence="1">The sequence shown here is derived from an EMBL/GenBank/DDBJ whole genome shotgun (WGS) entry which is preliminary data.</text>
</comment>
<protein>
    <submittedName>
        <fullName evidence="1">Uncharacterized protein</fullName>
    </submittedName>
</protein>
<evidence type="ECO:0000313" key="1">
    <source>
        <dbReference type="EMBL" id="MEZ6854181.1"/>
    </source>
</evidence>
<dbReference type="RefSeq" id="WP_371150724.1">
    <property type="nucleotide sequence ID" value="NZ_JBFSOO010000008.1"/>
</dbReference>